<dbReference type="EMBL" id="LVVM01005868">
    <property type="protein sequence ID" value="OJA09585.1"/>
    <property type="molecule type" value="Genomic_DNA"/>
</dbReference>
<accession>A0A1J8Q7E5</accession>
<dbReference type="OrthoDB" id="2959034at2759"/>
<sequence>MCWKRLRISENVGAEFIAGGRIWWLRIRMVPEAVADKRWLVNLGISSSCGVHPEAVRLIDAQRGKPGCATRPRALRKEFRSRGVDFSVEAKTY</sequence>
<keyword evidence="2" id="KW-1185">Reference proteome</keyword>
<name>A0A1J8Q7E5_9AGAM</name>
<gene>
    <name evidence="1" type="ORF">AZE42_06671</name>
</gene>
<comment type="caution">
    <text evidence="1">The sequence shown here is derived from an EMBL/GenBank/DDBJ whole genome shotgun (WGS) entry which is preliminary data.</text>
</comment>
<reference evidence="1 2" key="1">
    <citation type="submission" date="2016-03" db="EMBL/GenBank/DDBJ databases">
        <title>Comparative genomics of the ectomycorrhizal sister species Rhizopogon vinicolor and Rhizopogon vesiculosus (Basidiomycota: Boletales) reveals a divergence of the mating type B locus.</title>
        <authorList>
            <person name="Mujic A.B."/>
            <person name="Kuo A."/>
            <person name="Tritt A."/>
            <person name="Lipzen A."/>
            <person name="Chen C."/>
            <person name="Johnson J."/>
            <person name="Sharma A."/>
            <person name="Barry K."/>
            <person name="Grigoriev I.V."/>
            <person name="Spatafora J.W."/>
        </authorList>
    </citation>
    <scope>NUCLEOTIDE SEQUENCE [LARGE SCALE GENOMIC DNA]</scope>
    <source>
        <strain evidence="1 2">AM-OR11-056</strain>
    </source>
</reference>
<protein>
    <submittedName>
        <fullName evidence="1">Uncharacterized protein</fullName>
    </submittedName>
</protein>
<proteinExistence type="predicted"/>
<organism evidence="1 2">
    <name type="scientific">Rhizopogon vesiculosus</name>
    <dbReference type="NCBI Taxonomy" id="180088"/>
    <lineage>
        <taxon>Eukaryota</taxon>
        <taxon>Fungi</taxon>
        <taxon>Dikarya</taxon>
        <taxon>Basidiomycota</taxon>
        <taxon>Agaricomycotina</taxon>
        <taxon>Agaricomycetes</taxon>
        <taxon>Agaricomycetidae</taxon>
        <taxon>Boletales</taxon>
        <taxon>Suillineae</taxon>
        <taxon>Rhizopogonaceae</taxon>
        <taxon>Rhizopogon</taxon>
    </lineage>
</organism>
<evidence type="ECO:0000313" key="2">
    <source>
        <dbReference type="Proteomes" id="UP000183567"/>
    </source>
</evidence>
<dbReference type="Proteomes" id="UP000183567">
    <property type="component" value="Unassembled WGS sequence"/>
</dbReference>
<dbReference type="AlphaFoldDB" id="A0A1J8Q7E5"/>
<evidence type="ECO:0000313" key="1">
    <source>
        <dbReference type="EMBL" id="OJA09585.1"/>
    </source>
</evidence>